<organism evidence="9 10">
    <name type="scientific">Ammoniphilus resinae</name>
    <dbReference type="NCBI Taxonomy" id="861532"/>
    <lineage>
        <taxon>Bacteria</taxon>
        <taxon>Bacillati</taxon>
        <taxon>Bacillota</taxon>
        <taxon>Bacilli</taxon>
        <taxon>Bacillales</taxon>
        <taxon>Paenibacillaceae</taxon>
        <taxon>Aneurinibacillus group</taxon>
        <taxon>Ammoniphilus</taxon>
    </lineage>
</organism>
<evidence type="ECO:0000313" key="9">
    <source>
        <dbReference type="EMBL" id="MBP1933779.1"/>
    </source>
</evidence>
<reference evidence="9 10" key="1">
    <citation type="submission" date="2021-03" db="EMBL/GenBank/DDBJ databases">
        <title>Genomic Encyclopedia of Type Strains, Phase IV (KMG-IV): sequencing the most valuable type-strain genomes for metagenomic binning, comparative biology and taxonomic classification.</title>
        <authorList>
            <person name="Goeker M."/>
        </authorList>
    </citation>
    <scope>NUCLEOTIDE SEQUENCE [LARGE SCALE GENOMIC DNA]</scope>
    <source>
        <strain evidence="9 10">DSM 24738</strain>
    </source>
</reference>
<dbReference type="Proteomes" id="UP001519343">
    <property type="component" value="Unassembled WGS sequence"/>
</dbReference>
<keyword evidence="5 7" id="KW-1133">Transmembrane helix</keyword>
<evidence type="ECO:0000313" key="10">
    <source>
        <dbReference type="Proteomes" id="UP001519343"/>
    </source>
</evidence>
<evidence type="ECO:0000256" key="2">
    <source>
        <dbReference type="ARBA" id="ARBA00006448"/>
    </source>
</evidence>
<accession>A0ABS4GU45</accession>
<evidence type="ECO:0000256" key="3">
    <source>
        <dbReference type="ARBA" id="ARBA00022475"/>
    </source>
</evidence>
<comment type="subcellular location">
    <subcellularLocation>
        <location evidence="1">Cell membrane</location>
        <topology evidence="1">Multi-pass membrane protein</topology>
    </subcellularLocation>
</comment>
<dbReference type="Gene3D" id="3.30.240.20">
    <property type="entry name" value="bsu07140 like domains"/>
    <property type="match status" value="2"/>
</dbReference>
<evidence type="ECO:0000259" key="8">
    <source>
        <dbReference type="Pfam" id="PF04239"/>
    </source>
</evidence>
<keyword evidence="4 7" id="KW-0812">Transmembrane</keyword>
<dbReference type="InterPro" id="IPR023090">
    <property type="entry name" value="UPF0702_alpha/beta_dom_sf"/>
</dbReference>
<feature type="domain" description="YetF C-terminal" evidence="8">
    <location>
        <begin position="91"/>
        <end position="223"/>
    </location>
</feature>
<dbReference type="EMBL" id="JAGGKT010000013">
    <property type="protein sequence ID" value="MBP1933779.1"/>
    <property type="molecule type" value="Genomic_DNA"/>
</dbReference>
<sequence>MMDFWQGDVNLTVWGFIVRAVVAYAFLFGIIKFLGQRTLSNLQAQDFLFAIVIGDVIGEPLVTGETNLTGPFAVALTLTGIHYLITTLALRSLKLRRFFDEEPIILISKGKILKNMMKKSKVTLDMLLMAARLNNISKLSDVEVAILEPNGEISMLTKAKANPITLDDLNKNIAPSEVKMPTVLIEDGHVQEGNLMRNQLTEDWLNNQLKENGIDDASNVFLALLESDGNLYISKQKEPYRQ</sequence>
<evidence type="ECO:0000256" key="6">
    <source>
        <dbReference type="ARBA" id="ARBA00023136"/>
    </source>
</evidence>
<comment type="caution">
    <text evidence="9">The sequence shown here is derived from an EMBL/GenBank/DDBJ whole genome shotgun (WGS) entry which is preliminary data.</text>
</comment>
<dbReference type="Pfam" id="PF04239">
    <property type="entry name" value="DUF421"/>
    <property type="match status" value="1"/>
</dbReference>
<evidence type="ECO:0000256" key="4">
    <source>
        <dbReference type="ARBA" id="ARBA00022692"/>
    </source>
</evidence>
<feature type="transmembrane region" description="Helical" evidence="7">
    <location>
        <begin position="12"/>
        <end position="35"/>
    </location>
</feature>
<protein>
    <submittedName>
        <fullName evidence="9">Uncharacterized membrane protein YcaP (DUF421 family)</fullName>
    </submittedName>
</protein>
<proteinExistence type="inferred from homology"/>
<dbReference type="InterPro" id="IPR007353">
    <property type="entry name" value="DUF421"/>
</dbReference>
<evidence type="ECO:0000256" key="7">
    <source>
        <dbReference type="SAM" id="Phobius"/>
    </source>
</evidence>
<evidence type="ECO:0000256" key="1">
    <source>
        <dbReference type="ARBA" id="ARBA00004651"/>
    </source>
</evidence>
<feature type="transmembrane region" description="Helical" evidence="7">
    <location>
        <begin position="47"/>
        <end position="64"/>
    </location>
</feature>
<dbReference type="PANTHER" id="PTHR34582:SF6">
    <property type="entry name" value="UPF0702 TRANSMEMBRANE PROTEIN YCAP"/>
    <property type="match status" value="1"/>
</dbReference>
<keyword evidence="3" id="KW-1003">Cell membrane</keyword>
<gene>
    <name evidence="9" type="ORF">J2Z37_003792</name>
</gene>
<dbReference type="PANTHER" id="PTHR34582">
    <property type="entry name" value="UPF0702 TRANSMEMBRANE PROTEIN YCAP"/>
    <property type="match status" value="1"/>
</dbReference>
<evidence type="ECO:0000256" key="5">
    <source>
        <dbReference type="ARBA" id="ARBA00022989"/>
    </source>
</evidence>
<name>A0ABS4GU45_9BACL</name>
<keyword evidence="6 7" id="KW-0472">Membrane</keyword>
<feature type="transmembrane region" description="Helical" evidence="7">
    <location>
        <begin position="70"/>
        <end position="90"/>
    </location>
</feature>
<comment type="similarity">
    <text evidence="2">Belongs to the UPF0702 family.</text>
</comment>
<keyword evidence="10" id="KW-1185">Reference proteome</keyword>